<dbReference type="EMBL" id="CP069114">
    <property type="protein sequence ID" value="QSS64483.1"/>
    <property type="molecule type" value="Genomic_DNA"/>
</dbReference>
<organism evidence="1 2">
    <name type="scientific">Ajellomyces capsulatus</name>
    <name type="common">Darling's disease fungus</name>
    <name type="synonym">Histoplasma capsulatum</name>
    <dbReference type="NCBI Taxonomy" id="5037"/>
    <lineage>
        <taxon>Eukaryota</taxon>
        <taxon>Fungi</taxon>
        <taxon>Dikarya</taxon>
        <taxon>Ascomycota</taxon>
        <taxon>Pezizomycotina</taxon>
        <taxon>Eurotiomycetes</taxon>
        <taxon>Eurotiomycetidae</taxon>
        <taxon>Onygenales</taxon>
        <taxon>Ajellomycetaceae</taxon>
        <taxon>Histoplasma</taxon>
    </lineage>
</organism>
<protein>
    <submittedName>
        <fullName evidence="1">Uncharacterized protein</fullName>
    </submittedName>
</protein>
<dbReference type="Proteomes" id="UP000663671">
    <property type="component" value="Chromosome 1"/>
</dbReference>
<dbReference type="VEuPathDB" id="FungiDB:I7I51_01551"/>
<accession>A0A8A1MIJ0</accession>
<evidence type="ECO:0000313" key="2">
    <source>
        <dbReference type="Proteomes" id="UP000663671"/>
    </source>
</evidence>
<reference evidence="1" key="1">
    <citation type="submission" date="2021-01" db="EMBL/GenBank/DDBJ databases">
        <title>Chromosome-level genome assembly of a human fungal pathogen reveals clustering of transcriptionally co-regulated genes.</title>
        <authorList>
            <person name="Voorhies M."/>
            <person name="Cohen S."/>
            <person name="Shea T.P."/>
            <person name="Petrus S."/>
            <person name="Munoz J.F."/>
            <person name="Poplawski S."/>
            <person name="Goldman W.E."/>
            <person name="Michael T."/>
            <person name="Cuomo C.A."/>
            <person name="Sil A."/>
            <person name="Beyhan S."/>
        </authorList>
    </citation>
    <scope>NUCLEOTIDE SEQUENCE</scope>
    <source>
        <strain evidence="1">WU24</strain>
    </source>
</reference>
<evidence type="ECO:0000313" key="1">
    <source>
        <dbReference type="EMBL" id="QSS64483.1"/>
    </source>
</evidence>
<gene>
    <name evidence="1" type="ORF">I7I51_01551</name>
</gene>
<proteinExistence type="predicted"/>
<sequence length="140" mass="14753">MGTSGSSVCPIIPHQGSCCYYYISALLDAVWSPSAHDAGQGRSAGDHPLKAPRFSCEGPQEAWTTNDGPYGVPHSSATWINRSLPGVSGTVHENLHANCGTALLDIWGACAEVYHSPGEKNLEAHETALSSPIRKGLTLP</sequence>
<dbReference type="AlphaFoldDB" id="A0A8A1MIJ0"/>
<name>A0A8A1MIJ0_AJECA</name>